<feature type="signal peptide" evidence="2">
    <location>
        <begin position="1"/>
        <end position="22"/>
    </location>
</feature>
<evidence type="ECO:0000256" key="1">
    <source>
        <dbReference type="SAM" id="MobiDB-lite"/>
    </source>
</evidence>
<sequence>MRNEIRQHCVLLLMIPAGYLRAQRPIMAYIRDICSQLRQYYPDLSSGDSLKRNIRRSSIAPPAPSALASLSRTPVGGGQVGTLTRNGGAVGR</sequence>
<gene>
    <name evidence="3" type="ORF">BCR44DRAFT_1435276</name>
</gene>
<accession>A0A1Y2HJU7</accession>
<organism evidence="3 4">
    <name type="scientific">Catenaria anguillulae PL171</name>
    <dbReference type="NCBI Taxonomy" id="765915"/>
    <lineage>
        <taxon>Eukaryota</taxon>
        <taxon>Fungi</taxon>
        <taxon>Fungi incertae sedis</taxon>
        <taxon>Blastocladiomycota</taxon>
        <taxon>Blastocladiomycetes</taxon>
        <taxon>Blastocladiales</taxon>
        <taxon>Catenariaceae</taxon>
        <taxon>Catenaria</taxon>
    </lineage>
</organism>
<evidence type="ECO:0000313" key="3">
    <source>
        <dbReference type="EMBL" id="ORZ34855.1"/>
    </source>
</evidence>
<dbReference type="Proteomes" id="UP000193411">
    <property type="component" value="Unassembled WGS sequence"/>
</dbReference>
<evidence type="ECO:0000256" key="2">
    <source>
        <dbReference type="SAM" id="SignalP"/>
    </source>
</evidence>
<proteinExistence type="predicted"/>
<name>A0A1Y2HJU7_9FUNG</name>
<dbReference type="OrthoDB" id="10641032at2759"/>
<feature type="compositionally biased region" description="Low complexity" evidence="1">
    <location>
        <begin position="63"/>
        <end position="72"/>
    </location>
</feature>
<dbReference type="AlphaFoldDB" id="A0A1Y2HJU7"/>
<feature type="region of interest" description="Disordered" evidence="1">
    <location>
        <begin position="63"/>
        <end position="92"/>
    </location>
</feature>
<protein>
    <submittedName>
        <fullName evidence="3">Uncharacterized protein</fullName>
    </submittedName>
</protein>
<comment type="caution">
    <text evidence="3">The sequence shown here is derived from an EMBL/GenBank/DDBJ whole genome shotgun (WGS) entry which is preliminary data.</text>
</comment>
<keyword evidence="4" id="KW-1185">Reference proteome</keyword>
<feature type="chain" id="PRO_5010998329" evidence="2">
    <location>
        <begin position="23"/>
        <end position="92"/>
    </location>
</feature>
<keyword evidence="2" id="KW-0732">Signal</keyword>
<dbReference type="EMBL" id="MCFL01000025">
    <property type="protein sequence ID" value="ORZ34855.1"/>
    <property type="molecule type" value="Genomic_DNA"/>
</dbReference>
<evidence type="ECO:0000313" key="4">
    <source>
        <dbReference type="Proteomes" id="UP000193411"/>
    </source>
</evidence>
<reference evidence="3 4" key="1">
    <citation type="submission" date="2016-07" db="EMBL/GenBank/DDBJ databases">
        <title>Pervasive Adenine N6-methylation of Active Genes in Fungi.</title>
        <authorList>
            <consortium name="DOE Joint Genome Institute"/>
            <person name="Mondo S.J."/>
            <person name="Dannebaum R.O."/>
            <person name="Kuo R.C."/>
            <person name="Labutti K."/>
            <person name="Haridas S."/>
            <person name="Kuo A."/>
            <person name="Salamov A."/>
            <person name="Ahrendt S.R."/>
            <person name="Lipzen A."/>
            <person name="Sullivan W."/>
            <person name="Andreopoulos W.B."/>
            <person name="Clum A."/>
            <person name="Lindquist E."/>
            <person name="Daum C."/>
            <person name="Ramamoorthy G.K."/>
            <person name="Gryganskyi A."/>
            <person name="Culley D."/>
            <person name="Magnuson J.K."/>
            <person name="James T.Y."/>
            <person name="O'Malley M.A."/>
            <person name="Stajich J.E."/>
            <person name="Spatafora J.W."/>
            <person name="Visel A."/>
            <person name="Grigoriev I.V."/>
        </authorList>
    </citation>
    <scope>NUCLEOTIDE SEQUENCE [LARGE SCALE GENOMIC DNA]</scope>
    <source>
        <strain evidence="3 4">PL171</strain>
    </source>
</reference>